<protein>
    <submittedName>
        <fullName evidence="1">Uncharacterized protein</fullName>
    </submittedName>
</protein>
<name>A0AAD5KJD9_9CRUS</name>
<accession>A0AAD5KJD9</accession>
<reference evidence="1 2" key="1">
    <citation type="submission" date="2022-05" db="EMBL/GenBank/DDBJ databases">
        <title>A multi-omics perspective on studying reproductive biology in Daphnia sinensis.</title>
        <authorList>
            <person name="Jia J."/>
        </authorList>
    </citation>
    <scope>NUCLEOTIDE SEQUENCE [LARGE SCALE GENOMIC DNA]</scope>
    <source>
        <strain evidence="1 2">WSL</strain>
    </source>
</reference>
<proteinExistence type="predicted"/>
<evidence type="ECO:0000313" key="1">
    <source>
        <dbReference type="EMBL" id="KAI9553701.1"/>
    </source>
</evidence>
<comment type="caution">
    <text evidence="1">The sequence shown here is derived from an EMBL/GenBank/DDBJ whole genome shotgun (WGS) entry which is preliminary data.</text>
</comment>
<dbReference type="AlphaFoldDB" id="A0AAD5KJD9"/>
<organism evidence="1 2">
    <name type="scientific">Daphnia sinensis</name>
    <dbReference type="NCBI Taxonomy" id="1820382"/>
    <lineage>
        <taxon>Eukaryota</taxon>
        <taxon>Metazoa</taxon>
        <taxon>Ecdysozoa</taxon>
        <taxon>Arthropoda</taxon>
        <taxon>Crustacea</taxon>
        <taxon>Branchiopoda</taxon>
        <taxon>Diplostraca</taxon>
        <taxon>Cladocera</taxon>
        <taxon>Anomopoda</taxon>
        <taxon>Daphniidae</taxon>
        <taxon>Daphnia</taxon>
        <taxon>Daphnia similis group</taxon>
    </lineage>
</organism>
<dbReference type="Proteomes" id="UP000820818">
    <property type="component" value="Linkage Group LG9"/>
</dbReference>
<sequence length="169" mass="19288">MDYESIAYESASRANLEKIDIVGRPILRSILSSRKSTPVEILYAETGAEPPSWRSKWLTRKYLTNLGNKPRNPIYGQIKRLTVPPIQWKSRSTSGLINDMNHIKVVGINIFLEQPQLSSIHKYPHPSRPPEYETAWFPLVKKPAMTSRHLTTAIFNTHVNQIPEATIKA</sequence>
<keyword evidence="2" id="KW-1185">Reference proteome</keyword>
<evidence type="ECO:0000313" key="2">
    <source>
        <dbReference type="Proteomes" id="UP000820818"/>
    </source>
</evidence>
<dbReference type="EMBL" id="WJBH02000009">
    <property type="protein sequence ID" value="KAI9553701.1"/>
    <property type="molecule type" value="Genomic_DNA"/>
</dbReference>
<gene>
    <name evidence="1" type="ORF">GHT06_021629</name>
</gene>